<evidence type="ECO:0000313" key="1">
    <source>
        <dbReference type="EMBL" id="KAG0442955.1"/>
    </source>
</evidence>
<accession>A0AC60QUQ6</accession>
<sequence>MVMTVEQQVVFELPFYATMSYQRNVASDRHLTVPHTTVRVCKVIVCRHGPQYIAFPEAAKELAAALEAYLRRGFFPGVVSVSELSDSESMMEDLAAEDPLCLDVDLDSFEEPCIDEFFDCQETPGCSSEENAGIDDEEARADAEDEDTQAYFKRASPSEETLPHQTTTKAQAVLLILTLVGRFGIFFRGALQRTAPTQGLLVT</sequence>
<organism evidence="1 2">
    <name type="scientific">Ixodes persulcatus</name>
    <name type="common">Taiga tick</name>
    <dbReference type="NCBI Taxonomy" id="34615"/>
    <lineage>
        <taxon>Eukaryota</taxon>
        <taxon>Metazoa</taxon>
        <taxon>Ecdysozoa</taxon>
        <taxon>Arthropoda</taxon>
        <taxon>Chelicerata</taxon>
        <taxon>Arachnida</taxon>
        <taxon>Acari</taxon>
        <taxon>Parasitiformes</taxon>
        <taxon>Ixodida</taxon>
        <taxon>Ixodoidea</taxon>
        <taxon>Ixodidae</taxon>
        <taxon>Ixodinae</taxon>
        <taxon>Ixodes</taxon>
    </lineage>
</organism>
<proteinExistence type="predicted"/>
<protein>
    <submittedName>
        <fullName evidence="1">Uncharacterized protein</fullName>
    </submittedName>
</protein>
<keyword evidence="2" id="KW-1185">Reference proteome</keyword>
<evidence type="ECO:0000313" key="2">
    <source>
        <dbReference type="Proteomes" id="UP000805193"/>
    </source>
</evidence>
<reference evidence="1 2" key="1">
    <citation type="journal article" date="2020" name="Cell">
        <title>Large-Scale Comparative Analyses of Tick Genomes Elucidate Their Genetic Diversity and Vector Capacities.</title>
        <authorList>
            <consortium name="Tick Genome and Microbiome Consortium (TIGMIC)"/>
            <person name="Jia N."/>
            <person name="Wang J."/>
            <person name="Shi W."/>
            <person name="Du L."/>
            <person name="Sun Y."/>
            <person name="Zhan W."/>
            <person name="Jiang J.F."/>
            <person name="Wang Q."/>
            <person name="Zhang B."/>
            <person name="Ji P."/>
            <person name="Bell-Sakyi L."/>
            <person name="Cui X.M."/>
            <person name="Yuan T.T."/>
            <person name="Jiang B.G."/>
            <person name="Yang W.F."/>
            <person name="Lam T.T."/>
            <person name="Chang Q.C."/>
            <person name="Ding S.J."/>
            <person name="Wang X.J."/>
            <person name="Zhu J.G."/>
            <person name="Ruan X.D."/>
            <person name="Zhao L."/>
            <person name="Wei J.T."/>
            <person name="Ye R.Z."/>
            <person name="Que T.C."/>
            <person name="Du C.H."/>
            <person name="Zhou Y.H."/>
            <person name="Cheng J.X."/>
            <person name="Dai P.F."/>
            <person name="Guo W.B."/>
            <person name="Han X.H."/>
            <person name="Huang E.J."/>
            <person name="Li L.F."/>
            <person name="Wei W."/>
            <person name="Gao Y.C."/>
            <person name="Liu J.Z."/>
            <person name="Shao H.Z."/>
            <person name="Wang X."/>
            <person name="Wang C.C."/>
            <person name="Yang T.C."/>
            <person name="Huo Q.B."/>
            <person name="Li W."/>
            <person name="Chen H.Y."/>
            <person name="Chen S.E."/>
            <person name="Zhou L.G."/>
            <person name="Ni X.B."/>
            <person name="Tian J.H."/>
            <person name="Sheng Y."/>
            <person name="Liu T."/>
            <person name="Pan Y.S."/>
            <person name="Xia L.Y."/>
            <person name="Li J."/>
            <person name="Zhao F."/>
            <person name="Cao W.C."/>
        </authorList>
    </citation>
    <scope>NUCLEOTIDE SEQUENCE [LARGE SCALE GENOMIC DNA]</scope>
    <source>
        <strain evidence="1">Iper-2018</strain>
    </source>
</reference>
<comment type="caution">
    <text evidence="1">The sequence shown here is derived from an EMBL/GenBank/DDBJ whole genome shotgun (WGS) entry which is preliminary data.</text>
</comment>
<name>A0AC60QUQ6_IXOPE</name>
<dbReference type="EMBL" id="JABSTQ010004065">
    <property type="protein sequence ID" value="KAG0442955.1"/>
    <property type="molecule type" value="Genomic_DNA"/>
</dbReference>
<gene>
    <name evidence="1" type="ORF">HPB47_015445</name>
</gene>
<dbReference type="Proteomes" id="UP000805193">
    <property type="component" value="Unassembled WGS sequence"/>
</dbReference>